<dbReference type="InterPro" id="IPR029526">
    <property type="entry name" value="PGBD"/>
</dbReference>
<name>A0A673AIN1_9TELE</name>
<reference evidence="3" key="2">
    <citation type="submission" date="2025-08" db="UniProtKB">
        <authorList>
            <consortium name="Ensembl"/>
        </authorList>
    </citation>
    <scope>IDENTIFICATION</scope>
</reference>
<evidence type="ECO:0000256" key="1">
    <source>
        <dbReference type="SAM" id="MobiDB-lite"/>
    </source>
</evidence>
<feature type="domain" description="PiggyBac transposable element-derived protein" evidence="2">
    <location>
        <begin position="102"/>
        <end position="452"/>
    </location>
</feature>
<dbReference type="Pfam" id="PF13843">
    <property type="entry name" value="DDE_Tnp_1_7"/>
    <property type="match status" value="1"/>
</dbReference>
<organism evidence="3 4">
    <name type="scientific">Sphaeramia orbicularis</name>
    <name type="common">orbiculate cardinalfish</name>
    <dbReference type="NCBI Taxonomy" id="375764"/>
    <lineage>
        <taxon>Eukaryota</taxon>
        <taxon>Metazoa</taxon>
        <taxon>Chordata</taxon>
        <taxon>Craniata</taxon>
        <taxon>Vertebrata</taxon>
        <taxon>Euteleostomi</taxon>
        <taxon>Actinopterygii</taxon>
        <taxon>Neopterygii</taxon>
        <taxon>Teleostei</taxon>
        <taxon>Neoteleostei</taxon>
        <taxon>Acanthomorphata</taxon>
        <taxon>Gobiaria</taxon>
        <taxon>Kurtiformes</taxon>
        <taxon>Apogonoidei</taxon>
        <taxon>Apogonidae</taxon>
        <taxon>Apogoninae</taxon>
        <taxon>Sphaeramia</taxon>
    </lineage>
</organism>
<dbReference type="PANTHER" id="PTHR46599">
    <property type="entry name" value="PIGGYBAC TRANSPOSABLE ELEMENT-DERIVED PROTEIN 4"/>
    <property type="match status" value="1"/>
</dbReference>
<keyword evidence="4" id="KW-1185">Reference proteome</keyword>
<proteinExistence type="predicted"/>
<evidence type="ECO:0000313" key="4">
    <source>
        <dbReference type="Proteomes" id="UP000472271"/>
    </source>
</evidence>
<feature type="region of interest" description="Disordered" evidence="1">
    <location>
        <begin position="12"/>
        <end position="88"/>
    </location>
</feature>
<evidence type="ECO:0000259" key="2">
    <source>
        <dbReference type="Pfam" id="PF13843"/>
    </source>
</evidence>
<dbReference type="InParanoid" id="A0A673AIN1"/>
<reference evidence="3" key="1">
    <citation type="submission" date="2019-06" db="EMBL/GenBank/DDBJ databases">
        <authorList>
            <consortium name="Wellcome Sanger Institute Data Sharing"/>
        </authorList>
    </citation>
    <scope>NUCLEOTIDE SEQUENCE [LARGE SCALE GENOMIC DNA]</scope>
</reference>
<protein>
    <recommendedName>
        <fullName evidence="2">PiggyBac transposable element-derived protein domain-containing protein</fullName>
    </recommendedName>
</protein>
<accession>A0A673AIN1</accession>
<evidence type="ECO:0000313" key="3">
    <source>
        <dbReference type="Ensembl" id="ENSSORP00005029124.1"/>
    </source>
</evidence>
<sequence length="556" mass="63373">MKRSLNVHKALELFYGEDPEGEPISNSSSEEESGAEYEEETDWTSEAEQESIPMKSSSLHAQPHHHLEPWRTGNDPDTAPLMSKFMPRRTPGAQVDTHAAYSPIDLFQLYFSTSTVQTLCRHTNRYAAKNKEIGKKYTWADVEVEEFYKFLGLIIYTSLVSLPSIVDYWKQNTITSVAFPITVMTRNRFGALLWNIHPGDPEEDDERKRTSAYDKLFRIKPLTDSILSACQAYYHPRKELAIYERMVATKAKTGRMFVLADSSNGYTVNFNVYVGKTHTLHRLSYNAVMQLIQPSYLGSGYHVYMDNFFTSPQLFLDLASMKIGACGRYRDNMKGCPTGRKNALTRKSERGTVRWIREGSLVFVKWKDTEEVSVCSTIHPAVSGEIVKRRVKEEGGHWAVKNFSCPTPVIAYNKHMRGVDHMFQYYSTHHRTTRWYRNIFLHLVDVAATNAYILHCDISASKQVKPMAHKDFQNELVSQLCGVGSASVPIQKSVGHFPIAIATVTDASLKATQGRRVCQRCSQVDKKRNLTPWKCQSCNVALCLIVDRNCFAEWHT</sequence>
<dbReference type="Ensembl" id="ENSSORT00005029944.1">
    <property type="protein sequence ID" value="ENSSORP00005029124.1"/>
    <property type="gene ID" value="ENSSORG00005013897.1"/>
</dbReference>
<reference evidence="3" key="3">
    <citation type="submission" date="2025-09" db="UniProtKB">
        <authorList>
            <consortium name="Ensembl"/>
        </authorList>
    </citation>
    <scope>IDENTIFICATION</scope>
</reference>
<feature type="compositionally biased region" description="Acidic residues" evidence="1">
    <location>
        <begin position="29"/>
        <end position="49"/>
    </location>
</feature>
<gene>
    <name evidence="3" type="primary">LOC115420597</name>
</gene>
<dbReference type="Proteomes" id="UP000472271">
    <property type="component" value="Chromosome 1"/>
</dbReference>
<dbReference type="AlphaFoldDB" id="A0A673AIN1"/>
<dbReference type="PANTHER" id="PTHR46599:SF3">
    <property type="entry name" value="PIGGYBAC TRANSPOSABLE ELEMENT-DERIVED PROTEIN 4"/>
    <property type="match status" value="1"/>
</dbReference>